<accession>A0A5B7J838</accession>
<dbReference type="AlphaFoldDB" id="A0A5B7J838"/>
<reference evidence="2 3" key="1">
    <citation type="submission" date="2019-05" db="EMBL/GenBank/DDBJ databases">
        <title>Another draft genome of Portunus trituberculatus and its Hox gene families provides insights of decapod evolution.</title>
        <authorList>
            <person name="Jeong J.-H."/>
            <person name="Song I."/>
            <person name="Kim S."/>
            <person name="Choi T."/>
            <person name="Kim D."/>
            <person name="Ryu S."/>
            <person name="Kim W."/>
        </authorList>
    </citation>
    <scope>NUCLEOTIDE SEQUENCE [LARGE SCALE GENOMIC DNA]</scope>
    <source>
        <tissue evidence="2">Muscle</tissue>
    </source>
</reference>
<feature type="region of interest" description="Disordered" evidence="1">
    <location>
        <begin position="48"/>
        <end position="74"/>
    </location>
</feature>
<evidence type="ECO:0000313" key="2">
    <source>
        <dbReference type="EMBL" id="MPC90633.1"/>
    </source>
</evidence>
<gene>
    <name evidence="2" type="ORF">E2C01_085630</name>
</gene>
<proteinExistence type="predicted"/>
<dbReference type="Proteomes" id="UP000324222">
    <property type="component" value="Unassembled WGS sequence"/>
</dbReference>
<evidence type="ECO:0000313" key="3">
    <source>
        <dbReference type="Proteomes" id="UP000324222"/>
    </source>
</evidence>
<name>A0A5B7J838_PORTR</name>
<comment type="caution">
    <text evidence="2">The sequence shown here is derived from an EMBL/GenBank/DDBJ whole genome shotgun (WGS) entry which is preliminary data.</text>
</comment>
<protein>
    <submittedName>
        <fullName evidence="2">Uncharacterized protein</fullName>
    </submittedName>
</protein>
<organism evidence="2 3">
    <name type="scientific">Portunus trituberculatus</name>
    <name type="common">Swimming crab</name>
    <name type="synonym">Neptunus trituberculatus</name>
    <dbReference type="NCBI Taxonomy" id="210409"/>
    <lineage>
        <taxon>Eukaryota</taxon>
        <taxon>Metazoa</taxon>
        <taxon>Ecdysozoa</taxon>
        <taxon>Arthropoda</taxon>
        <taxon>Crustacea</taxon>
        <taxon>Multicrustacea</taxon>
        <taxon>Malacostraca</taxon>
        <taxon>Eumalacostraca</taxon>
        <taxon>Eucarida</taxon>
        <taxon>Decapoda</taxon>
        <taxon>Pleocyemata</taxon>
        <taxon>Brachyura</taxon>
        <taxon>Eubrachyura</taxon>
        <taxon>Portunoidea</taxon>
        <taxon>Portunidae</taxon>
        <taxon>Portuninae</taxon>
        <taxon>Portunus</taxon>
    </lineage>
</organism>
<keyword evidence="3" id="KW-1185">Reference proteome</keyword>
<sequence length="74" mass="7872">MYCVSRKADAALLRTVKMSFIETVESDGLDGGQDVASIVGVLIDRSPDRAKCSPQQSQTSCPAPGPPHRRGLTV</sequence>
<evidence type="ECO:0000256" key="1">
    <source>
        <dbReference type="SAM" id="MobiDB-lite"/>
    </source>
</evidence>
<dbReference type="EMBL" id="VSRR010085107">
    <property type="protein sequence ID" value="MPC90633.1"/>
    <property type="molecule type" value="Genomic_DNA"/>
</dbReference>